<sequence length="126" mass="14218">MAKIFRAAPKRVAVIEGVQAALEARTFEIAARAEVELIAHRQDGHAEIDIEHGRVDWFVVLSDERGQKAAMSIEFGRAGYIDPETGERYAAMDGLFILHRAAHLPKKSHPKIRVPELRKRKRGGRR</sequence>
<dbReference type="Proteomes" id="UP001240150">
    <property type="component" value="Chromosome"/>
</dbReference>
<dbReference type="Pfam" id="PF17395">
    <property type="entry name" value="DUF5403"/>
    <property type="match status" value="1"/>
</dbReference>
<name>A0ABY8WFQ5_9ACTN</name>
<evidence type="ECO:0000313" key="2">
    <source>
        <dbReference type="EMBL" id="WIM95772.1"/>
    </source>
</evidence>
<keyword evidence="3" id="KW-1185">Reference proteome</keyword>
<accession>A0ABY8WFQ5</accession>
<dbReference type="RefSeq" id="WP_284917084.1">
    <property type="nucleotide sequence ID" value="NZ_CP126980.1"/>
</dbReference>
<organism evidence="2 3">
    <name type="scientific">Actinoplanes oblitus</name>
    <dbReference type="NCBI Taxonomy" id="3040509"/>
    <lineage>
        <taxon>Bacteria</taxon>
        <taxon>Bacillati</taxon>
        <taxon>Actinomycetota</taxon>
        <taxon>Actinomycetes</taxon>
        <taxon>Micromonosporales</taxon>
        <taxon>Micromonosporaceae</taxon>
        <taxon>Actinoplanes</taxon>
    </lineage>
</organism>
<protein>
    <submittedName>
        <fullName evidence="2">DUF5403 family protein</fullName>
    </submittedName>
</protein>
<feature type="region of interest" description="Disordered" evidence="1">
    <location>
        <begin position="107"/>
        <end position="126"/>
    </location>
</feature>
<evidence type="ECO:0000313" key="3">
    <source>
        <dbReference type="Proteomes" id="UP001240150"/>
    </source>
</evidence>
<reference evidence="2 3" key="1">
    <citation type="submission" date="2023-06" db="EMBL/GenBank/DDBJ databases">
        <authorList>
            <person name="Yushchuk O."/>
            <person name="Binda E."/>
            <person name="Ruckert-Reed C."/>
            <person name="Fedorenko V."/>
            <person name="Kalinowski J."/>
            <person name="Marinelli F."/>
        </authorList>
    </citation>
    <scope>NUCLEOTIDE SEQUENCE [LARGE SCALE GENOMIC DNA]</scope>
    <source>
        <strain evidence="2 3">NRRL 3884</strain>
    </source>
</reference>
<proteinExistence type="predicted"/>
<gene>
    <name evidence="2" type="ORF">ACTOB_007902</name>
</gene>
<evidence type="ECO:0000256" key="1">
    <source>
        <dbReference type="SAM" id="MobiDB-lite"/>
    </source>
</evidence>
<dbReference type="InterPro" id="IPR039452">
    <property type="entry name" value="DUF5403"/>
</dbReference>
<dbReference type="EMBL" id="CP126980">
    <property type="protein sequence ID" value="WIM95772.1"/>
    <property type="molecule type" value="Genomic_DNA"/>
</dbReference>